<dbReference type="InterPro" id="IPR001732">
    <property type="entry name" value="UDP-Glc/GDP-Man_DH_N"/>
</dbReference>
<dbReference type="InterPro" id="IPR028359">
    <property type="entry name" value="UDP_ManNAc/GlcNAc_DH"/>
</dbReference>
<dbReference type="PANTHER" id="PTHR43491">
    <property type="entry name" value="UDP-N-ACETYL-D-MANNOSAMINE DEHYDROGENASE"/>
    <property type="match status" value="1"/>
</dbReference>
<dbReference type="Proteomes" id="UP000033867">
    <property type="component" value="Unassembled WGS sequence"/>
</dbReference>
<feature type="domain" description="UDP-glucose/GDP-mannose dehydrogenase C-terminal" evidence="5">
    <location>
        <begin position="322"/>
        <end position="422"/>
    </location>
</feature>
<dbReference type="SMART" id="SM00984">
    <property type="entry name" value="UDPG_MGDP_dh_C"/>
    <property type="match status" value="1"/>
</dbReference>
<dbReference type="GO" id="GO:0000271">
    <property type="term" value="P:polysaccharide biosynthetic process"/>
    <property type="evidence" value="ECO:0007669"/>
    <property type="project" value="InterPro"/>
</dbReference>
<dbReference type="GO" id="GO:0016616">
    <property type="term" value="F:oxidoreductase activity, acting on the CH-OH group of donors, NAD or NADP as acceptor"/>
    <property type="evidence" value="ECO:0007669"/>
    <property type="project" value="InterPro"/>
</dbReference>
<dbReference type="GO" id="GO:0016628">
    <property type="term" value="F:oxidoreductase activity, acting on the CH-CH group of donors, NAD or NADP as acceptor"/>
    <property type="evidence" value="ECO:0007669"/>
    <property type="project" value="InterPro"/>
</dbReference>
<evidence type="ECO:0000256" key="1">
    <source>
        <dbReference type="ARBA" id="ARBA00006601"/>
    </source>
</evidence>
<dbReference type="Gene3D" id="3.40.50.720">
    <property type="entry name" value="NAD(P)-binding Rossmann-like Domain"/>
    <property type="match status" value="2"/>
</dbReference>
<dbReference type="Pfam" id="PF03720">
    <property type="entry name" value="UDPG_MGDP_dh_C"/>
    <property type="match status" value="1"/>
</dbReference>
<comment type="similarity">
    <text evidence="1 4">Belongs to the UDP-glucose/GDP-mannose dehydrogenase family.</text>
</comment>
<dbReference type="SUPFAM" id="SSF52413">
    <property type="entry name" value="UDP-glucose/GDP-mannose dehydrogenase C-terminal domain"/>
    <property type="match status" value="1"/>
</dbReference>
<dbReference type="PANTHER" id="PTHR43491:SF2">
    <property type="entry name" value="UDP-N-ACETYL-D-MANNOSAMINE DEHYDROGENASE"/>
    <property type="match status" value="1"/>
</dbReference>
<dbReference type="PATRIC" id="fig|1619052.3.peg.200"/>
<dbReference type="Pfam" id="PF00984">
    <property type="entry name" value="UDPG_MGDP_dh"/>
    <property type="match status" value="1"/>
</dbReference>
<dbReference type="PIRSF" id="PIRSF500136">
    <property type="entry name" value="UDP_ManNAc_DH"/>
    <property type="match status" value="1"/>
</dbReference>
<evidence type="ECO:0000313" key="7">
    <source>
        <dbReference type="Proteomes" id="UP000033867"/>
    </source>
</evidence>
<dbReference type="InterPro" id="IPR017476">
    <property type="entry name" value="UDP-Glc/GDP-Man"/>
</dbReference>
<dbReference type="InterPro" id="IPR014026">
    <property type="entry name" value="UDP-Glc/GDP-Man_DH_dimer"/>
</dbReference>
<dbReference type="InterPro" id="IPR036291">
    <property type="entry name" value="NAD(P)-bd_dom_sf"/>
</dbReference>
<dbReference type="InterPro" id="IPR036220">
    <property type="entry name" value="UDP-Glc/GDP-Man_DH_C_sf"/>
</dbReference>
<sequence>MRTSTQEEFMNGQRKICVVGLGYVGLPLAVLLSKKFQVIGFDINEHRVEQLVSGTDVTKEVDDIQLAQASIEYTSDPARIKDASFIIVAVPTPVDGNNIPDLTIVKKASSLVGTYLQKGSVVVYESTVYPGVTEEICVPLLASTSGYVYGEDFFVGYSPERVNPGDKEHTIDKITKVVSGTDAHTVELIASIYGAITQTFIAASIQVAEAAKVIENTQRDLNIALMNELAILFSKMGISIYDVLSAAGTKWNFLPFKPGLVGGHCIGVDPYYLTYKATEVGHRPEVILAGRGQNDSMHKFVAHEIIKKMVQQGKDVSSASILILGATFKENIPDIRNSKNIALYKELQDFGIHVFLHDPLANTVDVEHEYGISLSHLNEISKVDTVIVAVPHDAYMNMDMQEFVNMTHEHALFADIKHVFDKEKVETQGLTYWTL</sequence>
<dbReference type="EMBL" id="LCEK01000007">
    <property type="protein sequence ID" value="KKS72557.1"/>
    <property type="molecule type" value="Genomic_DNA"/>
</dbReference>
<protein>
    <submittedName>
        <fullName evidence="6">Nucleotide sugar dehydrogenase</fullName>
    </submittedName>
</protein>
<evidence type="ECO:0000313" key="6">
    <source>
        <dbReference type="EMBL" id="KKS72557.1"/>
    </source>
</evidence>
<organism evidence="6 7">
    <name type="scientific">Candidatus Magasanikbacteria bacterium GW2011_GWE2_42_7</name>
    <dbReference type="NCBI Taxonomy" id="1619052"/>
    <lineage>
        <taxon>Bacteria</taxon>
        <taxon>Candidatus Magasanikiibacteriota</taxon>
    </lineage>
</organism>
<evidence type="ECO:0000256" key="3">
    <source>
        <dbReference type="ARBA" id="ARBA00023027"/>
    </source>
</evidence>
<evidence type="ECO:0000259" key="5">
    <source>
        <dbReference type="SMART" id="SM00984"/>
    </source>
</evidence>
<keyword evidence="3" id="KW-0520">NAD</keyword>
<evidence type="ECO:0000256" key="4">
    <source>
        <dbReference type="PIRNR" id="PIRNR000124"/>
    </source>
</evidence>
<dbReference type="GO" id="GO:0051287">
    <property type="term" value="F:NAD binding"/>
    <property type="evidence" value="ECO:0007669"/>
    <property type="project" value="InterPro"/>
</dbReference>
<evidence type="ECO:0000256" key="2">
    <source>
        <dbReference type="ARBA" id="ARBA00023002"/>
    </source>
</evidence>
<dbReference type="SUPFAM" id="SSF51735">
    <property type="entry name" value="NAD(P)-binding Rossmann-fold domains"/>
    <property type="match status" value="1"/>
</dbReference>
<dbReference type="SUPFAM" id="SSF48179">
    <property type="entry name" value="6-phosphogluconate dehydrogenase C-terminal domain-like"/>
    <property type="match status" value="1"/>
</dbReference>
<keyword evidence="2" id="KW-0560">Oxidoreductase</keyword>
<gene>
    <name evidence="6" type="ORF">UV42_C0007G0009</name>
</gene>
<name>A0A0G1BGV2_9BACT</name>
<accession>A0A0G1BGV2</accession>
<dbReference type="AlphaFoldDB" id="A0A0G1BGV2"/>
<comment type="caution">
    <text evidence="6">The sequence shown here is derived from an EMBL/GenBank/DDBJ whole genome shotgun (WGS) entry which is preliminary data.</text>
</comment>
<dbReference type="InterPro" id="IPR008927">
    <property type="entry name" value="6-PGluconate_DH-like_C_sf"/>
</dbReference>
<dbReference type="NCBIfam" id="TIGR03026">
    <property type="entry name" value="NDP-sugDHase"/>
    <property type="match status" value="1"/>
</dbReference>
<dbReference type="InterPro" id="IPR014027">
    <property type="entry name" value="UDP-Glc/GDP-Man_DH_C"/>
</dbReference>
<reference evidence="6 7" key="1">
    <citation type="journal article" date="2015" name="Nature">
        <title>rRNA introns, odd ribosomes, and small enigmatic genomes across a large radiation of phyla.</title>
        <authorList>
            <person name="Brown C.T."/>
            <person name="Hug L.A."/>
            <person name="Thomas B.C."/>
            <person name="Sharon I."/>
            <person name="Castelle C.J."/>
            <person name="Singh A."/>
            <person name="Wilkins M.J."/>
            <person name="Williams K.H."/>
            <person name="Banfield J.F."/>
        </authorList>
    </citation>
    <scope>NUCLEOTIDE SEQUENCE [LARGE SCALE GENOMIC DNA]</scope>
</reference>
<proteinExistence type="inferred from homology"/>
<dbReference type="PIRSF" id="PIRSF000124">
    <property type="entry name" value="UDPglc_GDPman_dh"/>
    <property type="match status" value="1"/>
</dbReference>
<dbReference type="Pfam" id="PF03721">
    <property type="entry name" value="UDPG_MGDP_dh_N"/>
    <property type="match status" value="1"/>
</dbReference>